<dbReference type="Proteomes" id="UP000186351">
    <property type="component" value="Chromosome"/>
</dbReference>
<evidence type="ECO:0000259" key="1">
    <source>
        <dbReference type="Pfam" id="PF00156"/>
    </source>
</evidence>
<accession>A0A1Z2XHV9</accession>
<feature type="domain" description="Phosphoribosyltransferase" evidence="1">
    <location>
        <begin position="15"/>
        <end position="172"/>
    </location>
</feature>
<gene>
    <name evidence="2" type="ORF">A4V02_09220</name>
</gene>
<accession>A0A1B1SAQ7</accession>
<dbReference type="STRING" id="1796646.A4V02_09220"/>
<dbReference type="RefSeq" id="WP_068961187.1">
    <property type="nucleotide sequence ID" value="NZ_CP015402.2"/>
</dbReference>
<dbReference type="CDD" id="cd06223">
    <property type="entry name" value="PRTases_typeI"/>
    <property type="match status" value="1"/>
</dbReference>
<dbReference type="InterPro" id="IPR029057">
    <property type="entry name" value="PRTase-like"/>
</dbReference>
<evidence type="ECO:0000313" key="3">
    <source>
        <dbReference type="Proteomes" id="UP000186351"/>
    </source>
</evidence>
<dbReference type="Gene3D" id="3.40.50.2020">
    <property type="match status" value="1"/>
</dbReference>
<name>A0A1B1SAQ7_9BACT</name>
<sequence>MQVITLSPPLLDRACESMSEMVMDMLASAPDIVVGIQSGGAPIAESIAARIGIANIAYASATRPGSTVRSLMAPLLKRLPRGVNNVLRSAESRLLRHNPGGDRKVAFSISGEMVAMIAMAKAPVLLVVDDAVDSGKTLSEVVTRLKSMYPHARVVTAAVAVTTPDPIFRPDISLYADTLVRFPWSADYSSPAEAD</sequence>
<dbReference type="AlphaFoldDB" id="A0A1B1SAQ7"/>
<proteinExistence type="predicted"/>
<dbReference type="Pfam" id="PF00156">
    <property type="entry name" value="Pribosyltran"/>
    <property type="match status" value="1"/>
</dbReference>
<dbReference type="OrthoDB" id="7375662at2"/>
<organism evidence="2 3">
    <name type="scientific">Muribaculum intestinale</name>
    <dbReference type="NCBI Taxonomy" id="1796646"/>
    <lineage>
        <taxon>Bacteria</taxon>
        <taxon>Pseudomonadati</taxon>
        <taxon>Bacteroidota</taxon>
        <taxon>Bacteroidia</taxon>
        <taxon>Bacteroidales</taxon>
        <taxon>Muribaculaceae</taxon>
        <taxon>Muribaculum</taxon>
    </lineage>
</organism>
<dbReference type="InterPro" id="IPR000836">
    <property type="entry name" value="PRTase_dom"/>
</dbReference>
<reference evidence="3" key="1">
    <citation type="submission" date="2016-04" db="EMBL/GenBank/DDBJ databases">
        <title>Complete Genome Sequences of Twelve Strains of a Stable Defined Moderately Diverse Mouse Microbiota 2 (sDMDMm2).</title>
        <authorList>
            <person name="Uchimura Y."/>
            <person name="Wyss M."/>
            <person name="Brugiroux S."/>
            <person name="Limenitakis J.P."/>
            <person name="Stecher B."/>
            <person name="McCoy K.D."/>
            <person name="Macpherson A.J."/>
        </authorList>
    </citation>
    <scope>NUCLEOTIDE SEQUENCE [LARGE SCALE GENOMIC DNA]</scope>
    <source>
        <strain evidence="3">YL27</strain>
    </source>
</reference>
<dbReference type="KEGG" id="pary:A4V02_09220"/>
<keyword evidence="3" id="KW-1185">Reference proteome</keyword>
<protein>
    <recommendedName>
        <fullName evidence="1">Phosphoribosyltransferase domain-containing protein</fullName>
    </recommendedName>
</protein>
<evidence type="ECO:0000313" key="2">
    <source>
        <dbReference type="EMBL" id="ANU63889.1"/>
    </source>
</evidence>
<dbReference type="GeneID" id="65537047"/>
<dbReference type="SUPFAM" id="SSF53271">
    <property type="entry name" value="PRTase-like"/>
    <property type="match status" value="1"/>
</dbReference>
<dbReference type="EMBL" id="CP015402">
    <property type="protein sequence ID" value="ANU63889.1"/>
    <property type="molecule type" value="Genomic_DNA"/>
</dbReference>